<dbReference type="Pfam" id="PF00501">
    <property type="entry name" value="AMP-binding"/>
    <property type="match status" value="1"/>
</dbReference>
<proteinExistence type="predicted"/>
<protein>
    <recommendedName>
        <fullName evidence="1">AMP-dependent synthetase/ligase domain-containing protein</fullName>
    </recommendedName>
</protein>
<evidence type="ECO:0000259" key="1">
    <source>
        <dbReference type="Pfam" id="PF00501"/>
    </source>
</evidence>
<dbReference type="InterPro" id="IPR000873">
    <property type="entry name" value="AMP-dep_synth/lig_dom"/>
</dbReference>
<dbReference type="SUPFAM" id="SSF56801">
    <property type="entry name" value="Acetyl-CoA synthetase-like"/>
    <property type="match status" value="1"/>
</dbReference>
<dbReference type="EMBL" id="JAAGMN010003216">
    <property type="protein sequence ID" value="NEE10822.1"/>
    <property type="molecule type" value="Genomic_DNA"/>
</dbReference>
<sequence>MHARLIHAAVAEQARTRPAAPALIDGCEDLDYATLDAASDVYAQELAAAGVRPGSVVPVLLPRSSRLA</sequence>
<dbReference type="InterPro" id="IPR050237">
    <property type="entry name" value="ATP-dep_AMP-bd_enzyme"/>
</dbReference>
<dbReference type="PANTHER" id="PTHR43767">
    <property type="entry name" value="LONG-CHAIN-FATTY-ACID--COA LIGASE"/>
    <property type="match status" value="1"/>
</dbReference>
<feature type="domain" description="AMP-dependent synthetase/ligase" evidence="1">
    <location>
        <begin position="11"/>
        <end position="66"/>
    </location>
</feature>
<evidence type="ECO:0000313" key="2">
    <source>
        <dbReference type="EMBL" id="NEE10822.1"/>
    </source>
</evidence>
<gene>
    <name evidence="2" type="ORF">G3M58_30730</name>
</gene>
<dbReference type="InterPro" id="IPR042099">
    <property type="entry name" value="ANL_N_sf"/>
</dbReference>
<name>A0A6G3WZH1_9ACTN</name>
<comment type="caution">
    <text evidence="2">The sequence shown here is derived from an EMBL/GenBank/DDBJ whole genome shotgun (WGS) entry which is preliminary data.</text>
</comment>
<reference evidence="2" key="1">
    <citation type="submission" date="2020-01" db="EMBL/GenBank/DDBJ databases">
        <title>Insect and environment-associated Actinomycetes.</title>
        <authorList>
            <person name="Currrie C."/>
            <person name="Chevrette M."/>
            <person name="Carlson C."/>
            <person name="Stubbendieck R."/>
            <person name="Wendt-Pienkowski E."/>
        </authorList>
    </citation>
    <scope>NUCLEOTIDE SEQUENCE</scope>
    <source>
        <strain evidence="2">SID7499</strain>
    </source>
</reference>
<dbReference type="Gene3D" id="3.40.50.12780">
    <property type="entry name" value="N-terminal domain of ligase-like"/>
    <property type="match status" value="1"/>
</dbReference>
<organism evidence="2">
    <name type="scientific">Streptomyces sp. SID7499</name>
    <dbReference type="NCBI Taxonomy" id="2706086"/>
    <lineage>
        <taxon>Bacteria</taxon>
        <taxon>Bacillati</taxon>
        <taxon>Actinomycetota</taxon>
        <taxon>Actinomycetes</taxon>
        <taxon>Kitasatosporales</taxon>
        <taxon>Streptomycetaceae</taxon>
        <taxon>Streptomyces</taxon>
    </lineage>
</organism>
<dbReference type="AlphaFoldDB" id="A0A6G3WZH1"/>
<accession>A0A6G3WZH1</accession>
<dbReference type="PANTHER" id="PTHR43767:SF1">
    <property type="entry name" value="NONRIBOSOMAL PEPTIDE SYNTHASE PES1 (EUROFUNG)-RELATED"/>
    <property type="match status" value="1"/>
</dbReference>
<feature type="non-terminal residue" evidence="2">
    <location>
        <position position="68"/>
    </location>
</feature>